<dbReference type="RefSeq" id="WP_188764461.1">
    <property type="nucleotide sequence ID" value="NZ_BMKK01000001.1"/>
</dbReference>
<feature type="signal peptide" evidence="1">
    <location>
        <begin position="1"/>
        <end position="18"/>
    </location>
</feature>
<evidence type="ECO:0008006" key="4">
    <source>
        <dbReference type="Google" id="ProtNLM"/>
    </source>
</evidence>
<dbReference type="EMBL" id="BMKK01000001">
    <property type="protein sequence ID" value="GGD44570.1"/>
    <property type="molecule type" value="Genomic_DNA"/>
</dbReference>
<proteinExistence type="predicted"/>
<evidence type="ECO:0000313" key="3">
    <source>
        <dbReference type="Proteomes" id="UP000609064"/>
    </source>
</evidence>
<dbReference type="InterPro" id="IPR019861">
    <property type="entry name" value="PorP/SprF_Bacteroidetes"/>
</dbReference>
<comment type="caution">
    <text evidence="2">The sequence shown here is derived from an EMBL/GenBank/DDBJ whole genome shotgun (WGS) entry which is preliminary data.</text>
</comment>
<reference evidence="2" key="2">
    <citation type="submission" date="2020-09" db="EMBL/GenBank/DDBJ databases">
        <authorList>
            <person name="Sun Q."/>
            <person name="Zhou Y."/>
        </authorList>
    </citation>
    <scope>NUCLEOTIDE SEQUENCE</scope>
    <source>
        <strain evidence="2">CGMCC 1.15958</strain>
    </source>
</reference>
<name>A0A916YGL5_9BACT</name>
<keyword evidence="3" id="KW-1185">Reference proteome</keyword>
<evidence type="ECO:0000313" key="2">
    <source>
        <dbReference type="EMBL" id="GGD44570.1"/>
    </source>
</evidence>
<gene>
    <name evidence="2" type="ORF">GCM10011514_05720</name>
</gene>
<accession>A0A916YGL5</accession>
<dbReference type="AlphaFoldDB" id="A0A916YGL5"/>
<evidence type="ECO:0000256" key="1">
    <source>
        <dbReference type="SAM" id="SignalP"/>
    </source>
</evidence>
<keyword evidence="1" id="KW-0732">Signal</keyword>
<organism evidence="2 3">
    <name type="scientific">Emticicia aquatilis</name>
    <dbReference type="NCBI Taxonomy" id="1537369"/>
    <lineage>
        <taxon>Bacteria</taxon>
        <taxon>Pseudomonadati</taxon>
        <taxon>Bacteroidota</taxon>
        <taxon>Cytophagia</taxon>
        <taxon>Cytophagales</taxon>
        <taxon>Leadbetterellaceae</taxon>
        <taxon>Emticicia</taxon>
    </lineage>
</organism>
<reference evidence="2" key="1">
    <citation type="journal article" date="2014" name="Int. J. Syst. Evol. Microbiol.">
        <title>Complete genome sequence of Corynebacterium casei LMG S-19264T (=DSM 44701T), isolated from a smear-ripened cheese.</title>
        <authorList>
            <consortium name="US DOE Joint Genome Institute (JGI-PGF)"/>
            <person name="Walter F."/>
            <person name="Albersmeier A."/>
            <person name="Kalinowski J."/>
            <person name="Ruckert C."/>
        </authorList>
    </citation>
    <scope>NUCLEOTIDE SEQUENCE</scope>
    <source>
        <strain evidence="2">CGMCC 1.15958</strain>
    </source>
</reference>
<protein>
    <recommendedName>
        <fullName evidence="4">Type IX secretion system membrane protein PorP/SprF</fullName>
    </recommendedName>
</protein>
<dbReference type="Pfam" id="PF11751">
    <property type="entry name" value="PorP_SprF"/>
    <property type="match status" value="1"/>
</dbReference>
<feature type="chain" id="PRO_5037689194" description="Type IX secretion system membrane protein PorP/SprF" evidence="1">
    <location>
        <begin position="19"/>
        <end position="299"/>
    </location>
</feature>
<sequence length="299" mass="32938">MKKYFLAACIAFSSLANAQTLIEDQFQFNFLALNPAFAGARETFSMNAMLGNQFNGTLRPQQIYQLFSTDGAIQQGRGGLGLQAFNSNIVGFNNSGVKVSYAYRKQVGDLFSVGLGADAGFIYQPTLLAGLGLKQMYPYAGLGGLLNAERFYVSLSKPVLFINDEGLFNSKKPFYTMLGFSLGEYDGTMFNISALIETNKAVGNGFYLNGKAWFGRKFGLGVSYRSQEVSGARTNKLIPMAEFQVSDAIRLGASYDAKPPTFNSSGSPTSNFQQRGILQIYFRYEGRGDERSTNRLKYY</sequence>
<dbReference type="NCBIfam" id="TIGR03519">
    <property type="entry name" value="T9SS_PorP_fam"/>
    <property type="match status" value="1"/>
</dbReference>
<dbReference type="Proteomes" id="UP000609064">
    <property type="component" value="Unassembled WGS sequence"/>
</dbReference>